<dbReference type="Proteomes" id="UP000031057">
    <property type="component" value="Unassembled WGS sequence"/>
</dbReference>
<dbReference type="AlphaFoldDB" id="A0A0B1ZKD1"/>
<name>A0A0B1ZKD1_9SPHN</name>
<dbReference type="RefSeq" id="WP_039287114.1">
    <property type="nucleotide sequence ID" value="NZ_JTDI01000006.1"/>
</dbReference>
<dbReference type="InterPro" id="IPR016161">
    <property type="entry name" value="Ald_DH/histidinol_DH"/>
</dbReference>
<protein>
    <submittedName>
        <fullName evidence="2">Long-chain-fatty-acyl-CoA reductase</fullName>
    </submittedName>
</protein>
<dbReference type="GO" id="GO:0008218">
    <property type="term" value="P:bioluminescence"/>
    <property type="evidence" value="ECO:0007669"/>
    <property type="project" value="InterPro"/>
</dbReference>
<dbReference type="Pfam" id="PF05893">
    <property type="entry name" value="LuxC"/>
    <property type="match status" value="1"/>
</dbReference>
<sequence>MADDTQFRVPLIIRGTVIEDADVDNGGRGGAISFTSPDVRRHLGKLVLPEPGAMEDLYRLSMDEILDFLQELGGRLTLGNNPWVEQAFEISCRTSGLSEPILRQMYATMGAGLRRESLREVAQNAIGIDYLEGWVERPLEDGLISRTRAFGARCVHIVAGNAPGTSVLTIARNAITRGDAIIKTPSNDPLTAAAVARTMIDMAPDHPLTRHLSVAYWKGGDAELEEQIYRPRNIEKIVAWGGMASIKHISGYIQPGIELVALDPKLSSTIIGKEAFADDATMQAVAGSLAMDGGGMNQEACSNARVVWVQSGTDGEGLERLNRLGAMVYDAIQALPEGMSGPAVRLDPRLQEELEAIQFGSEDWYKVIGGGAEGAVIVSQMDEPVDFAPILANRVLNLVPVDDIETPVRAVTSYTQTIGIYPESLKHALRDRLAIYGAQRIVTLGHALAMPGHGLQDAIEPWRRMCRWIVEEEAVENA</sequence>
<keyword evidence="3" id="KW-1185">Reference proteome</keyword>
<keyword evidence="1" id="KW-0521">NADP</keyword>
<evidence type="ECO:0000313" key="3">
    <source>
        <dbReference type="Proteomes" id="UP000031057"/>
    </source>
</evidence>
<comment type="caution">
    <text evidence="2">The sequence shown here is derived from an EMBL/GenBank/DDBJ whole genome shotgun (WGS) entry which is preliminary data.</text>
</comment>
<evidence type="ECO:0000256" key="1">
    <source>
        <dbReference type="ARBA" id="ARBA00022857"/>
    </source>
</evidence>
<dbReference type="EMBL" id="JTDI01000006">
    <property type="protein sequence ID" value="KHK89794.1"/>
    <property type="molecule type" value="Genomic_DNA"/>
</dbReference>
<dbReference type="InterPro" id="IPR008670">
    <property type="entry name" value="CoA_reduct_LuxC"/>
</dbReference>
<gene>
    <name evidence="2" type="ORF">LK12_17870</name>
</gene>
<dbReference type="OrthoDB" id="580775at2"/>
<organism evidence="2 3">
    <name type="scientific">Novosphingobium malaysiense</name>
    <dbReference type="NCBI Taxonomy" id="1348853"/>
    <lineage>
        <taxon>Bacteria</taxon>
        <taxon>Pseudomonadati</taxon>
        <taxon>Pseudomonadota</taxon>
        <taxon>Alphaproteobacteria</taxon>
        <taxon>Sphingomonadales</taxon>
        <taxon>Sphingomonadaceae</taxon>
        <taxon>Novosphingobium</taxon>
    </lineage>
</organism>
<dbReference type="SUPFAM" id="SSF53720">
    <property type="entry name" value="ALDH-like"/>
    <property type="match status" value="1"/>
</dbReference>
<proteinExistence type="predicted"/>
<dbReference type="STRING" id="1348853.LK12_17870"/>
<evidence type="ECO:0000313" key="2">
    <source>
        <dbReference type="EMBL" id="KHK89794.1"/>
    </source>
</evidence>
<accession>A0A0B1ZKD1</accession>
<dbReference type="GO" id="GO:0003995">
    <property type="term" value="F:acyl-CoA dehydrogenase activity"/>
    <property type="evidence" value="ECO:0007669"/>
    <property type="project" value="InterPro"/>
</dbReference>
<reference evidence="2 3" key="1">
    <citation type="submission" date="2014-10" db="EMBL/GenBank/DDBJ databases">
        <title>Genome sequence of Novosphingobium malaysiense MUSC 273(T).</title>
        <authorList>
            <person name="Lee L.-H."/>
        </authorList>
    </citation>
    <scope>NUCLEOTIDE SEQUENCE [LARGE SCALE GENOMIC DNA]</scope>
    <source>
        <strain evidence="2 3">MUSC 273</strain>
    </source>
</reference>